<dbReference type="RefSeq" id="WP_097322179.1">
    <property type="nucleotide sequence ID" value="NZ_OBDY01000010.1"/>
</dbReference>
<evidence type="ECO:0000313" key="1">
    <source>
        <dbReference type="EMBL" id="SNY49639.1"/>
    </source>
</evidence>
<dbReference type="Proteomes" id="UP000219612">
    <property type="component" value="Unassembled WGS sequence"/>
</dbReference>
<dbReference type="PANTHER" id="PTHR36439:SF1">
    <property type="entry name" value="DUF1697 DOMAIN-CONTAINING PROTEIN"/>
    <property type="match status" value="1"/>
</dbReference>
<dbReference type="PIRSF" id="PIRSF008502">
    <property type="entry name" value="UCP008502"/>
    <property type="match status" value="1"/>
</dbReference>
<dbReference type="PANTHER" id="PTHR36439">
    <property type="entry name" value="BLL4334 PROTEIN"/>
    <property type="match status" value="1"/>
</dbReference>
<protein>
    <submittedName>
        <fullName evidence="1">Uncharacterized conserved protein, DUF1697 family</fullName>
    </submittedName>
</protein>
<sequence>MTVWVALLRAVNLGARNKVPMAALRAELEAAGLPGAQTHLQSGNVVVRSDLDVGPIIHKVLRERFDLNEPVMVRSRSRLDEIIAANPFPEAAAARPTYLRVVFLADHPPAARAELLEDHDDVRLHDREVYIDYRDRVHGNPVNAAMIARRLGVHGTERNWATITKLSELAALR</sequence>
<dbReference type="EMBL" id="OBDY01000010">
    <property type="protein sequence ID" value="SNY49639.1"/>
    <property type="molecule type" value="Genomic_DNA"/>
</dbReference>
<accession>A0A285INR9</accession>
<evidence type="ECO:0000313" key="2">
    <source>
        <dbReference type="Proteomes" id="UP000219612"/>
    </source>
</evidence>
<name>A0A285INR9_9ACTN</name>
<dbReference type="OrthoDB" id="9806494at2"/>
<dbReference type="SUPFAM" id="SSF160379">
    <property type="entry name" value="SP0830-like"/>
    <property type="match status" value="1"/>
</dbReference>
<dbReference type="AlphaFoldDB" id="A0A285INR9"/>
<proteinExistence type="predicted"/>
<keyword evidence="2" id="KW-1185">Reference proteome</keyword>
<organism evidence="1 2">
    <name type="scientific">Paractinoplanes atraurantiacus</name>
    <dbReference type="NCBI Taxonomy" id="1036182"/>
    <lineage>
        <taxon>Bacteria</taxon>
        <taxon>Bacillati</taxon>
        <taxon>Actinomycetota</taxon>
        <taxon>Actinomycetes</taxon>
        <taxon>Micromonosporales</taxon>
        <taxon>Micromonosporaceae</taxon>
        <taxon>Paractinoplanes</taxon>
    </lineage>
</organism>
<dbReference type="InterPro" id="IPR012545">
    <property type="entry name" value="DUF1697"/>
</dbReference>
<reference evidence="1 2" key="1">
    <citation type="submission" date="2017-09" db="EMBL/GenBank/DDBJ databases">
        <authorList>
            <person name="Ehlers B."/>
            <person name="Leendertz F.H."/>
        </authorList>
    </citation>
    <scope>NUCLEOTIDE SEQUENCE [LARGE SCALE GENOMIC DNA]</scope>
    <source>
        <strain evidence="1 2">CGMCC 4.6857</strain>
    </source>
</reference>
<gene>
    <name evidence="1" type="ORF">SAMN05421748_11073</name>
</gene>
<dbReference type="Pfam" id="PF08002">
    <property type="entry name" value="DUF1697"/>
    <property type="match status" value="1"/>
</dbReference>
<dbReference type="Gene3D" id="3.30.70.1280">
    <property type="entry name" value="SP0830-like domains"/>
    <property type="match status" value="1"/>
</dbReference>